<sequence>MHVLDTYVYQRAADTLSRAELNELLELASSLVDIAESGDPEAWRKADQRYHAVVMKAAANRFVTECLQQTRRRVQRFWLQRQHFDGRLRICSQDHVALAQAMLDADGEVLSQTVHAHIERLRVNVLARLESAAPLLPAPDPLAVVSRQPSAIYATDGY</sequence>
<evidence type="ECO:0000256" key="2">
    <source>
        <dbReference type="ARBA" id="ARBA00023125"/>
    </source>
</evidence>
<dbReference type="Gene3D" id="1.20.120.530">
    <property type="entry name" value="GntR ligand-binding domain-like"/>
    <property type="match status" value="1"/>
</dbReference>
<organism evidence="5">
    <name type="scientific">uncultured Nocardioidaceae bacterium</name>
    <dbReference type="NCBI Taxonomy" id="253824"/>
    <lineage>
        <taxon>Bacteria</taxon>
        <taxon>Bacillati</taxon>
        <taxon>Actinomycetota</taxon>
        <taxon>Actinomycetes</taxon>
        <taxon>Propionibacteriales</taxon>
        <taxon>Nocardioidaceae</taxon>
        <taxon>environmental samples</taxon>
    </lineage>
</organism>
<proteinExistence type="predicted"/>
<reference evidence="5" key="1">
    <citation type="submission" date="2020-02" db="EMBL/GenBank/DDBJ databases">
        <authorList>
            <person name="Meier V. D."/>
        </authorList>
    </citation>
    <scope>NUCLEOTIDE SEQUENCE</scope>
    <source>
        <strain evidence="5">AVDCRST_MAG46</strain>
    </source>
</reference>
<keyword evidence="1" id="KW-0805">Transcription regulation</keyword>
<dbReference type="SUPFAM" id="SSF48008">
    <property type="entry name" value="GntR ligand-binding domain-like"/>
    <property type="match status" value="1"/>
</dbReference>
<keyword evidence="2" id="KW-0238">DNA-binding</keyword>
<evidence type="ECO:0000313" key="5">
    <source>
        <dbReference type="EMBL" id="CAA9343207.1"/>
    </source>
</evidence>
<protein>
    <recommendedName>
        <fullName evidence="4">GntR C-terminal domain-containing protein</fullName>
    </recommendedName>
</protein>
<dbReference type="AlphaFoldDB" id="A0A6J4LW84"/>
<dbReference type="EMBL" id="CADCUD010000143">
    <property type="protein sequence ID" value="CAA9343207.1"/>
    <property type="molecule type" value="Genomic_DNA"/>
</dbReference>
<keyword evidence="3" id="KW-0804">Transcription</keyword>
<name>A0A6J4LW84_9ACTN</name>
<dbReference type="InterPro" id="IPR008920">
    <property type="entry name" value="TF_FadR/GntR_C"/>
</dbReference>
<evidence type="ECO:0000256" key="1">
    <source>
        <dbReference type="ARBA" id="ARBA00023015"/>
    </source>
</evidence>
<evidence type="ECO:0000256" key="3">
    <source>
        <dbReference type="ARBA" id="ARBA00023163"/>
    </source>
</evidence>
<dbReference type="GO" id="GO:0003677">
    <property type="term" value="F:DNA binding"/>
    <property type="evidence" value="ECO:0007669"/>
    <property type="project" value="UniProtKB-KW"/>
</dbReference>
<dbReference type="InterPro" id="IPR011711">
    <property type="entry name" value="GntR_C"/>
</dbReference>
<feature type="domain" description="GntR C-terminal" evidence="4">
    <location>
        <begin position="3"/>
        <end position="119"/>
    </location>
</feature>
<evidence type="ECO:0000259" key="4">
    <source>
        <dbReference type="Pfam" id="PF07729"/>
    </source>
</evidence>
<accession>A0A6J4LW84</accession>
<dbReference type="Pfam" id="PF07729">
    <property type="entry name" value="FCD"/>
    <property type="match status" value="1"/>
</dbReference>
<gene>
    <name evidence="5" type="ORF">AVDCRST_MAG46-2123</name>
</gene>